<gene>
    <name evidence="5" type="ORF">HZY85_07045</name>
</gene>
<dbReference type="Gene3D" id="2.40.260.10">
    <property type="entry name" value="Sortase"/>
    <property type="match status" value="1"/>
</dbReference>
<dbReference type="InterPro" id="IPR005754">
    <property type="entry name" value="Sortase"/>
</dbReference>
<dbReference type="CDD" id="cd06165">
    <property type="entry name" value="Sortase_A"/>
    <property type="match status" value="1"/>
</dbReference>
<organism evidence="5 6">
    <name type="scientific">Gemelliphila palaticanis</name>
    <dbReference type="NCBI Taxonomy" id="81950"/>
    <lineage>
        <taxon>Bacteria</taxon>
        <taxon>Bacillati</taxon>
        <taxon>Bacillota</taxon>
        <taxon>Bacilli</taxon>
        <taxon>Bacillales</taxon>
        <taxon>Gemellaceae</taxon>
        <taxon>Gemelliphila</taxon>
    </lineage>
</organism>
<keyword evidence="4" id="KW-0812">Transmembrane</keyword>
<dbReference type="Proteomes" id="UP000531840">
    <property type="component" value="Unassembled WGS sequence"/>
</dbReference>
<keyword evidence="2" id="KW-0378">Hydrolase</keyword>
<keyword evidence="1" id="KW-0645">Protease</keyword>
<evidence type="ECO:0000313" key="6">
    <source>
        <dbReference type="Proteomes" id="UP000531840"/>
    </source>
</evidence>
<dbReference type="InterPro" id="IPR042007">
    <property type="entry name" value="Sortase_A"/>
</dbReference>
<dbReference type="Pfam" id="PF04203">
    <property type="entry name" value="Sortase"/>
    <property type="match status" value="1"/>
</dbReference>
<evidence type="ECO:0000256" key="1">
    <source>
        <dbReference type="ARBA" id="ARBA00022670"/>
    </source>
</evidence>
<protein>
    <submittedName>
        <fullName evidence="5">Class A sortase</fullName>
    </submittedName>
</protein>
<dbReference type="SUPFAM" id="SSF63817">
    <property type="entry name" value="Sortase"/>
    <property type="match status" value="1"/>
</dbReference>
<evidence type="ECO:0000256" key="2">
    <source>
        <dbReference type="ARBA" id="ARBA00022801"/>
    </source>
</evidence>
<keyword evidence="4" id="KW-1133">Transmembrane helix</keyword>
<keyword evidence="6" id="KW-1185">Reference proteome</keyword>
<reference evidence="5 6" key="1">
    <citation type="submission" date="2020-07" db="EMBL/GenBank/DDBJ databases">
        <title>MOT database genomes.</title>
        <authorList>
            <person name="Joseph S."/>
            <person name="Aduse-Opoku J."/>
            <person name="Hashim A."/>
            <person name="Wade W."/>
            <person name="Curtis M."/>
        </authorList>
    </citation>
    <scope>NUCLEOTIDE SEQUENCE [LARGE SCALE GENOMIC DNA]</scope>
    <source>
        <strain evidence="5 6">CIP 106318</strain>
    </source>
</reference>
<dbReference type="RefSeq" id="WP_179941707.1">
    <property type="nucleotide sequence ID" value="NZ_JACBYF010000018.1"/>
</dbReference>
<proteinExistence type="predicted"/>
<keyword evidence="3" id="KW-0788">Thiol protease</keyword>
<dbReference type="InterPro" id="IPR023365">
    <property type="entry name" value="Sortase_dom-sf"/>
</dbReference>
<sequence length="211" mass="24185">MNKKIKNTIINIIIVILLMTSLVLIFKNTIREYLTGNSNDRIITAYRNNQSSVEIPWWQKMFTDNSSNIELTDSMLGVLIIDDLKIQEPIFQGDSEINLINGVATVDHNQTLDDQNVVLAGHSVQGIDIRFYNLRKITPGTKVQIVTKDRLLTYEVTKVYNVNDTQVEILDQHPGEPKILTMFTCDAYNYNTGIWEERFVVESKFIGEEKA</sequence>
<evidence type="ECO:0000256" key="3">
    <source>
        <dbReference type="ARBA" id="ARBA00022807"/>
    </source>
</evidence>
<evidence type="ECO:0000313" key="5">
    <source>
        <dbReference type="EMBL" id="NYS47924.1"/>
    </source>
</evidence>
<evidence type="ECO:0000256" key="4">
    <source>
        <dbReference type="SAM" id="Phobius"/>
    </source>
</evidence>
<name>A0ABX2T368_9BACL</name>
<dbReference type="NCBIfam" id="TIGR01076">
    <property type="entry name" value="sortase_fam"/>
    <property type="match status" value="1"/>
</dbReference>
<dbReference type="EMBL" id="JACBYF010000018">
    <property type="protein sequence ID" value="NYS47924.1"/>
    <property type="molecule type" value="Genomic_DNA"/>
</dbReference>
<accession>A0ABX2T368</accession>
<feature type="transmembrane region" description="Helical" evidence="4">
    <location>
        <begin position="7"/>
        <end position="26"/>
    </location>
</feature>
<keyword evidence="4" id="KW-0472">Membrane</keyword>
<comment type="caution">
    <text evidence="5">The sequence shown here is derived from an EMBL/GenBank/DDBJ whole genome shotgun (WGS) entry which is preliminary data.</text>
</comment>